<dbReference type="Gene3D" id="3.90.1720.60">
    <property type="match status" value="1"/>
</dbReference>
<dbReference type="EMBL" id="FNAN01000006">
    <property type="protein sequence ID" value="SDE69084.1"/>
    <property type="molecule type" value="Genomic_DNA"/>
</dbReference>
<reference evidence="3" key="1">
    <citation type="submission" date="2016-10" db="EMBL/GenBank/DDBJ databases">
        <authorList>
            <person name="Varghese N."/>
            <person name="Submissions S."/>
        </authorList>
    </citation>
    <scope>NUCLEOTIDE SEQUENCE [LARGE SCALE GENOMIC DNA]</scope>
    <source>
        <strain evidence="3">DSM 25329</strain>
    </source>
</reference>
<dbReference type="STRING" id="659014.SAMN04487996_106219"/>
<dbReference type="AlphaFoldDB" id="A0A1G7EZL9"/>
<dbReference type="InterPro" id="IPR057402">
    <property type="entry name" value="AIM3_BBC1_C"/>
</dbReference>
<name>A0A1G7EZL9_9BACT</name>
<proteinExistence type="predicted"/>
<evidence type="ECO:0000313" key="3">
    <source>
        <dbReference type="Proteomes" id="UP000198748"/>
    </source>
</evidence>
<dbReference type="Pfam" id="PF25459">
    <property type="entry name" value="AIM3_BBC1_C"/>
    <property type="match status" value="1"/>
</dbReference>
<protein>
    <recommendedName>
        <fullName evidence="1">BBC1/AIM3 cysteine proteinase-fold domain-containing protein</fullName>
    </recommendedName>
</protein>
<evidence type="ECO:0000259" key="1">
    <source>
        <dbReference type="Pfam" id="PF25459"/>
    </source>
</evidence>
<dbReference type="RefSeq" id="WP_090149455.1">
    <property type="nucleotide sequence ID" value="NZ_FNAN01000006.1"/>
</dbReference>
<accession>A0A1G7EZL9</accession>
<keyword evidence="3" id="KW-1185">Reference proteome</keyword>
<dbReference type="Proteomes" id="UP000198748">
    <property type="component" value="Unassembled WGS sequence"/>
</dbReference>
<organism evidence="2 3">
    <name type="scientific">Dyadobacter soli</name>
    <dbReference type="NCBI Taxonomy" id="659014"/>
    <lineage>
        <taxon>Bacteria</taxon>
        <taxon>Pseudomonadati</taxon>
        <taxon>Bacteroidota</taxon>
        <taxon>Cytophagia</taxon>
        <taxon>Cytophagales</taxon>
        <taxon>Spirosomataceae</taxon>
        <taxon>Dyadobacter</taxon>
    </lineage>
</organism>
<gene>
    <name evidence="2" type="ORF">SAMN04487996_106219</name>
</gene>
<evidence type="ECO:0000313" key="2">
    <source>
        <dbReference type="EMBL" id="SDE69084.1"/>
    </source>
</evidence>
<sequence>MSVLGNAVAQFAQTNLAGQVGNGECWTLAERALQSAGARTSTEIMGHVGPDDNYVWGTAITSANLEAGDIIQFRNYTFRFDASDGAWRTESRPHHTAIVMSVDTSGTVEVYECNVNNSKNVQQNRLYLRTGAMTGGSVTVSGQMWFYRPQARPTT</sequence>
<feature type="domain" description="BBC1/AIM3 cysteine proteinase-fold" evidence="1">
    <location>
        <begin position="4"/>
        <end position="140"/>
    </location>
</feature>
<dbReference type="OrthoDB" id="956965at2"/>